<evidence type="ECO:0000313" key="1">
    <source>
        <dbReference type="EMBL" id="KIL38308.1"/>
    </source>
</evidence>
<name>A0ABR5ABB4_9BACL</name>
<protein>
    <submittedName>
        <fullName evidence="1">Uncharacterized protein</fullName>
    </submittedName>
</protein>
<evidence type="ECO:0000313" key="2">
    <source>
        <dbReference type="Proteomes" id="UP000031967"/>
    </source>
</evidence>
<keyword evidence="2" id="KW-1185">Reference proteome</keyword>
<gene>
    <name evidence="1" type="ORF">SD70_27215</name>
</gene>
<proteinExistence type="predicted"/>
<reference evidence="1 2" key="1">
    <citation type="submission" date="2014-12" db="EMBL/GenBank/DDBJ databases">
        <title>Draft genome sequence of Paenibacillus kamchatkensis strain B-2647.</title>
        <authorList>
            <person name="Karlyshev A.V."/>
            <person name="Kudryashova E.B."/>
        </authorList>
    </citation>
    <scope>NUCLEOTIDE SEQUENCE [LARGE SCALE GENOMIC DNA]</scope>
    <source>
        <strain evidence="1 2">VKM B-2647</strain>
    </source>
</reference>
<accession>A0ABR5ABB4</accession>
<sequence>MAVKLGFSTTKLVNGETVADYATEATNNNTTIGKMINATNEYLKRMGVKGTGGVVGTYDANLIGECCHKLFNGSVHADTGYGVVVSRQYYETAKLI</sequence>
<comment type="caution">
    <text evidence="1">The sequence shown here is derived from an EMBL/GenBank/DDBJ whole genome shotgun (WGS) entry which is preliminary data.</text>
</comment>
<organism evidence="1 2">
    <name type="scientific">Gordoniibacillus kamchatkensis</name>
    <dbReference type="NCBI Taxonomy" id="1590651"/>
    <lineage>
        <taxon>Bacteria</taxon>
        <taxon>Bacillati</taxon>
        <taxon>Bacillota</taxon>
        <taxon>Bacilli</taxon>
        <taxon>Bacillales</taxon>
        <taxon>Paenibacillaceae</taxon>
        <taxon>Gordoniibacillus</taxon>
    </lineage>
</organism>
<dbReference type="RefSeq" id="WP_041051472.1">
    <property type="nucleotide sequence ID" value="NZ_JXAK01000066.1"/>
</dbReference>
<dbReference type="EMBL" id="JXAK01000066">
    <property type="protein sequence ID" value="KIL38308.1"/>
    <property type="molecule type" value="Genomic_DNA"/>
</dbReference>
<dbReference type="Proteomes" id="UP000031967">
    <property type="component" value="Unassembled WGS sequence"/>
</dbReference>